<feature type="domain" description="MoaB/Mog" evidence="3">
    <location>
        <begin position="170"/>
        <end position="307"/>
    </location>
</feature>
<gene>
    <name evidence="4" type="ORF">DK846_10680</name>
</gene>
<dbReference type="InterPro" id="IPR036135">
    <property type="entry name" value="MoeA_linker/N_sf"/>
</dbReference>
<sequence length="393" mass="42111">MPRTFDHSKLMPMSQAVTMMLETFPKLGSQETIKAIDIPGRILASPVYSNRTNPPHLLSGPDGIAVVSSQTTGATKETPVEVNAPRVNTGLPLPDGFDAVVPMEEVIHISKGRYRIHIQVTPYQNTIPAGSDVEKGDLVMEAGHLFIPYDIGALLTYGIREVSVKSWKIGIIATGDEIVPPDKNPLFGQIVDSNSYVIAAYLKQFGITPVIAPVIPDDLDAISEELLRLSETCDMVLLFGGSSAGSKDFTADALNNSGILLFHGVSMAPGKPVSLANVNGNPVFGMPGPSIGALIILYKLVYPLLRQWGAPIPEGTFVNGELTAPVSSYGGFDMFLLVSAHQHEGKMLITPVERRFGQMMGVRANAIIHIPSGTPTIESGTNVQVLMIRSESS</sequence>
<dbReference type="Pfam" id="PF00994">
    <property type="entry name" value="MoCF_biosynth"/>
    <property type="match status" value="1"/>
</dbReference>
<dbReference type="SUPFAM" id="SSF53218">
    <property type="entry name" value="Molybdenum cofactor biosynthesis proteins"/>
    <property type="match status" value="1"/>
</dbReference>
<organism evidence="4 5">
    <name type="scientific">Methanospirillum lacunae</name>
    <dbReference type="NCBI Taxonomy" id="668570"/>
    <lineage>
        <taxon>Archaea</taxon>
        <taxon>Methanobacteriati</taxon>
        <taxon>Methanobacteriota</taxon>
        <taxon>Stenosarchaea group</taxon>
        <taxon>Methanomicrobia</taxon>
        <taxon>Methanomicrobiales</taxon>
        <taxon>Methanospirillaceae</taxon>
        <taxon>Methanospirillum</taxon>
    </lineage>
</organism>
<dbReference type="Gene3D" id="3.90.105.10">
    <property type="entry name" value="Molybdopterin biosynthesis moea protein, domain 2"/>
    <property type="match status" value="1"/>
</dbReference>
<keyword evidence="2" id="KW-0501">Molybdenum cofactor biosynthesis</keyword>
<comment type="caution">
    <text evidence="4">The sequence shown here is derived from an EMBL/GenBank/DDBJ whole genome shotgun (WGS) entry which is preliminary data.</text>
</comment>
<dbReference type="SMART" id="SM00852">
    <property type="entry name" value="MoCF_biosynth"/>
    <property type="match status" value="1"/>
</dbReference>
<dbReference type="CDD" id="cd00887">
    <property type="entry name" value="MoeA"/>
    <property type="match status" value="1"/>
</dbReference>
<dbReference type="EMBL" id="QGMY01000008">
    <property type="protein sequence ID" value="PWR71717.1"/>
    <property type="molecule type" value="Genomic_DNA"/>
</dbReference>
<dbReference type="SUPFAM" id="SSF63882">
    <property type="entry name" value="MoeA N-terminal region -like"/>
    <property type="match status" value="1"/>
</dbReference>
<dbReference type="GO" id="GO:0061599">
    <property type="term" value="F:molybdopterin molybdotransferase activity"/>
    <property type="evidence" value="ECO:0007669"/>
    <property type="project" value="TreeGrafter"/>
</dbReference>
<keyword evidence="4" id="KW-0808">Transferase</keyword>
<dbReference type="GO" id="GO:0005829">
    <property type="term" value="C:cytosol"/>
    <property type="evidence" value="ECO:0007669"/>
    <property type="project" value="TreeGrafter"/>
</dbReference>
<accession>A0A2V2N660</accession>
<dbReference type="InterPro" id="IPR005111">
    <property type="entry name" value="MoeA_C_domain_IV"/>
</dbReference>
<reference evidence="4 5" key="1">
    <citation type="submission" date="2018-05" db="EMBL/GenBank/DDBJ databases">
        <title>Draft genome of Methanospirillum lacunae Ki8-1.</title>
        <authorList>
            <person name="Dueholm M.S."/>
            <person name="Nielsen P.H."/>
            <person name="Bakmann L.F."/>
            <person name="Otzen D.E."/>
        </authorList>
    </citation>
    <scope>NUCLEOTIDE SEQUENCE [LARGE SCALE GENOMIC DNA]</scope>
    <source>
        <strain evidence="4 5">Ki8-1</strain>
    </source>
</reference>
<dbReference type="Gene3D" id="2.40.340.10">
    <property type="entry name" value="MoeA, C-terminal, domain IV"/>
    <property type="match status" value="1"/>
</dbReference>
<dbReference type="PANTHER" id="PTHR10192:SF16">
    <property type="entry name" value="MOLYBDOPTERIN MOLYBDENUMTRANSFERASE"/>
    <property type="match status" value="1"/>
</dbReference>
<evidence type="ECO:0000256" key="2">
    <source>
        <dbReference type="ARBA" id="ARBA00023150"/>
    </source>
</evidence>
<dbReference type="Proteomes" id="UP000245657">
    <property type="component" value="Unassembled WGS sequence"/>
</dbReference>
<dbReference type="InterPro" id="IPR036425">
    <property type="entry name" value="MoaB/Mog-like_dom_sf"/>
</dbReference>
<dbReference type="NCBIfam" id="TIGR00177">
    <property type="entry name" value="molyb_syn"/>
    <property type="match status" value="1"/>
</dbReference>
<proteinExistence type="predicted"/>
<dbReference type="PANTHER" id="PTHR10192">
    <property type="entry name" value="MOLYBDOPTERIN BIOSYNTHESIS PROTEIN"/>
    <property type="match status" value="1"/>
</dbReference>
<evidence type="ECO:0000259" key="3">
    <source>
        <dbReference type="SMART" id="SM00852"/>
    </source>
</evidence>
<evidence type="ECO:0000256" key="1">
    <source>
        <dbReference type="ARBA" id="ARBA00005046"/>
    </source>
</evidence>
<keyword evidence="5" id="KW-1185">Reference proteome</keyword>
<dbReference type="Gene3D" id="3.40.980.10">
    <property type="entry name" value="MoaB/Mog-like domain"/>
    <property type="match status" value="1"/>
</dbReference>
<dbReference type="OrthoDB" id="31371at2157"/>
<dbReference type="UniPathway" id="UPA00344"/>
<protein>
    <submittedName>
        <fullName evidence="4">Molybdopterin molybdenumtransferase MoeA</fullName>
    </submittedName>
</protein>
<dbReference type="Pfam" id="PF03454">
    <property type="entry name" value="MoeA_C"/>
    <property type="match status" value="1"/>
</dbReference>
<name>A0A2V2N660_9EURY</name>
<dbReference type="Pfam" id="PF03453">
    <property type="entry name" value="MoeA_N"/>
    <property type="match status" value="1"/>
</dbReference>
<comment type="pathway">
    <text evidence="1">Cofactor biosynthesis; molybdopterin biosynthesis.</text>
</comment>
<dbReference type="GO" id="GO:0006777">
    <property type="term" value="P:Mo-molybdopterin cofactor biosynthetic process"/>
    <property type="evidence" value="ECO:0007669"/>
    <property type="project" value="UniProtKB-KW"/>
</dbReference>
<dbReference type="AlphaFoldDB" id="A0A2V2N660"/>
<dbReference type="SUPFAM" id="SSF63867">
    <property type="entry name" value="MoeA C-terminal domain-like"/>
    <property type="match status" value="1"/>
</dbReference>
<dbReference type="Gene3D" id="2.170.190.11">
    <property type="entry name" value="Molybdopterin biosynthesis moea protein, domain 3"/>
    <property type="match status" value="1"/>
</dbReference>
<dbReference type="InterPro" id="IPR036688">
    <property type="entry name" value="MoeA_C_domain_IV_sf"/>
</dbReference>
<dbReference type="InterPro" id="IPR005110">
    <property type="entry name" value="MoeA_linker/N"/>
</dbReference>
<evidence type="ECO:0000313" key="4">
    <source>
        <dbReference type="EMBL" id="PWR71717.1"/>
    </source>
</evidence>
<evidence type="ECO:0000313" key="5">
    <source>
        <dbReference type="Proteomes" id="UP000245657"/>
    </source>
</evidence>
<dbReference type="InterPro" id="IPR038987">
    <property type="entry name" value="MoeA-like"/>
</dbReference>
<dbReference type="InterPro" id="IPR001453">
    <property type="entry name" value="MoaB/Mog_dom"/>
</dbReference>